<feature type="coiled-coil region" evidence="4">
    <location>
        <begin position="74"/>
        <end position="128"/>
    </location>
</feature>
<evidence type="ECO:0000256" key="1">
    <source>
        <dbReference type="ARBA" id="ARBA00005709"/>
    </source>
</evidence>
<feature type="domain" description="Flagellin C-terminal" evidence="6">
    <location>
        <begin position="750"/>
        <end position="835"/>
    </location>
</feature>
<dbReference type="EMBL" id="DQ068068">
    <property type="protein sequence ID" value="AAY87258.1"/>
    <property type="molecule type" value="Genomic_DNA"/>
</dbReference>
<evidence type="ECO:0000313" key="7">
    <source>
        <dbReference type="EMBL" id="AAY87258.1"/>
    </source>
</evidence>
<comment type="function">
    <text evidence="3">Flagellin is the subunit protein which polymerizes to form the filaments of bacterial flagella.</text>
</comment>
<keyword evidence="7" id="KW-0969">Cilium</keyword>
<dbReference type="GO" id="GO:0005576">
    <property type="term" value="C:extracellular region"/>
    <property type="evidence" value="ECO:0007669"/>
    <property type="project" value="UniProtKB-SubCell"/>
</dbReference>
<dbReference type="InterPro" id="IPR046358">
    <property type="entry name" value="Flagellin_C"/>
</dbReference>
<evidence type="ECO:0000259" key="6">
    <source>
        <dbReference type="Pfam" id="PF00700"/>
    </source>
</evidence>
<protein>
    <recommendedName>
        <fullName evidence="3">Flagellin</fullName>
    </recommendedName>
</protein>
<dbReference type="InterPro" id="IPR042187">
    <property type="entry name" value="Flagellin_C_sub2"/>
</dbReference>
<feature type="domain" description="Flagellin N-terminal" evidence="5">
    <location>
        <begin position="4"/>
        <end position="141"/>
    </location>
</feature>
<dbReference type="PANTHER" id="PTHR42792">
    <property type="entry name" value="FLAGELLIN"/>
    <property type="match status" value="1"/>
</dbReference>
<evidence type="ECO:0000256" key="3">
    <source>
        <dbReference type="RuleBase" id="RU362073"/>
    </source>
</evidence>
<keyword evidence="7" id="KW-0282">Flagellum</keyword>
<dbReference type="Gene3D" id="3.30.70.2120">
    <property type="match status" value="2"/>
</dbReference>
<gene>
    <name evidence="7" type="primary">fliC</name>
</gene>
<reference evidence="7" key="1">
    <citation type="journal article" date="2005" name="PLoS Biol.">
        <title>New insights into metabolic properties of marine bacteria encoding proteorhodopsins.</title>
        <authorList>
            <person name="Sabehi G."/>
            <person name="Loy A."/>
            <person name="Jung K.H."/>
            <person name="Partha R."/>
            <person name="Spudich J.L."/>
            <person name="Isaacson T."/>
            <person name="Hirschberg J."/>
            <person name="Wagner M."/>
            <person name="Beja O."/>
        </authorList>
    </citation>
    <scope>NUCLEOTIDE SEQUENCE</scope>
</reference>
<evidence type="ECO:0000256" key="2">
    <source>
        <dbReference type="ARBA" id="ARBA00023143"/>
    </source>
</evidence>
<dbReference type="Pfam" id="PF00700">
    <property type="entry name" value="Flagellin_C"/>
    <property type="match status" value="1"/>
</dbReference>
<dbReference type="GO" id="GO:0005198">
    <property type="term" value="F:structural molecule activity"/>
    <property type="evidence" value="ECO:0007669"/>
    <property type="project" value="UniProtKB-UniRule"/>
</dbReference>
<dbReference type="InterPro" id="IPR001492">
    <property type="entry name" value="Flagellin"/>
</dbReference>
<keyword evidence="2 3" id="KW-0975">Bacterial flagellum</keyword>
<comment type="similarity">
    <text evidence="1 3">Belongs to the bacterial flagellin family.</text>
</comment>
<dbReference type="GO" id="GO:0009288">
    <property type="term" value="C:bacterial-type flagellum"/>
    <property type="evidence" value="ECO:0007669"/>
    <property type="project" value="UniProtKB-SubCell"/>
</dbReference>
<organism evidence="7">
    <name type="scientific">uncultured bacterium BAC17H8</name>
    <dbReference type="NCBI Taxonomy" id="332980"/>
    <lineage>
        <taxon>Bacteria</taxon>
        <taxon>environmental samples</taxon>
    </lineage>
</organism>
<dbReference type="Pfam" id="PF00669">
    <property type="entry name" value="Flagellin_N"/>
    <property type="match status" value="1"/>
</dbReference>
<dbReference type="PRINTS" id="PR00207">
    <property type="entry name" value="FLAGELLIN"/>
</dbReference>
<evidence type="ECO:0000256" key="4">
    <source>
        <dbReference type="SAM" id="Coils"/>
    </source>
</evidence>
<dbReference type="AlphaFoldDB" id="Q4JMQ5"/>
<comment type="subcellular location">
    <subcellularLocation>
        <location evidence="3">Secreted</location>
    </subcellularLocation>
    <subcellularLocation>
        <location evidence="3">Bacterial flagellum</location>
    </subcellularLocation>
</comment>
<proteinExistence type="inferred from homology"/>
<keyword evidence="4" id="KW-0175">Coiled coil</keyword>
<dbReference type="InterPro" id="IPR001029">
    <property type="entry name" value="Flagellin_N"/>
</dbReference>
<dbReference type="SUPFAM" id="SSF64518">
    <property type="entry name" value="Phase 1 flagellin"/>
    <property type="match status" value="1"/>
</dbReference>
<sequence length="837" mass="85531">MTAINTNTAALNAQYYLAKSNKDMESSMAKLSSGQKVNSAADDAAGLAIASRMTAQIRGLAMAVKNSNDSMSLAQTAEGAMEEVTNMLQRIRELAVQSANGTMNTGDRASLDAEVQALKAEIDRVATTTSFNSQNLLDGSYKATFQIGDKNGQTVGLQIGSVKTDSLGLGEGSSGSNTLVSSRIPVTGATGSPFAVALSNAVDAGDISINGQGLKAIATSDDMEDIIKNIQDSVDNVTASGFNVVTAKAKGNGITTDGALVIKVAALGAGNPTEYKISASNSMEELVANINAEVNGAVQATMNDDGKLVLSNDTGATIQVRDGGGTAGQYDGGSGFFVDADFDPASGAGAKHTFGGFLKLESTDGSVVRVEAGNAALAAPGTAADVKALGFNVTFQQDESDGYTVKGTALTAPGTAIAKGDLVINGVEIFDADIASDSFKGKLDVINAASQETGVVASASFSQTFTIDTSNLIEGDKYTLNGTELTLTSSETSVAALATLINTKSDEIGLTATANGNNLVLSGDNVQSLTINNETLDEKNDALTSTDTDAEIRPTAGTNSNHVVTIQDADVKAGREFNLKLTGGVTANAFDVKYTAVSGDDAKKVAENLRGLILAAGGTNYDVASADGLSITDNTGDTVMTFNNASGKLANGHATMTFKRSDDTKLFSTISTSGTAVTSYASIKLDSVNNTPIKIDIGDGETNAATTHGFIESNVGAADFDVNEATMSASGGSSMSGLSVTSASAANAALDTIDVAIDTVNSIRGDLGALQNRLEYTINNLSSISNATTGARGRILDADFAKETSELTKHQILTQAATSMLAQANQSKQGILALLQG</sequence>
<evidence type="ECO:0000259" key="5">
    <source>
        <dbReference type="Pfam" id="PF00669"/>
    </source>
</evidence>
<keyword evidence="3" id="KW-0964">Secreted</keyword>
<name>Q4JMQ5_9BACT</name>
<keyword evidence="7" id="KW-0966">Cell projection</keyword>
<dbReference type="Gene3D" id="6.10.10.10">
    <property type="entry name" value="Flagellar export chaperone, C-terminal domain"/>
    <property type="match status" value="1"/>
</dbReference>
<dbReference type="PANTHER" id="PTHR42792:SF2">
    <property type="entry name" value="FLAGELLIN"/>
    <property type="match status" value="1"/>
</dbReference>
<dbReference type="Gene3D" id="1.20.1330.10">
    <property type="entry name" value="f41 fragment of flagellin, N-terminal domain"/>
    <property type="match status" value="2"/>
</dbReference>
<accession>Q4JMQ5</accession>